<evidence type="ECO:0000313" key="3">
    <source>
        <dbReference type="Proteomes" id="UP000002281"/>
    </source>
</evidence>
<dbReference type="RefSeq" id="XP_070113061.1">
    <property type="nucleotide sequence ID" value="XM_070256960.1"/>
</dbReference>
<dbReference type="RefSeq" id="XP_070113072.1">
    <property type="nucleotide sequence ID" value="XM_070256971.1"/>
</dbReference>
<reference evidence="2 3" key="1">
    <citation type="journal article" date="2009" name="Science">
        <title>Genome sequence, comparative analysis, and population genetics of the domestic horse.</title>
        <authorList>
            <consortium name="Broad Institute Genome Sequencing Platform"/>
            <consortium name="Broad Institute Whole Genome Assembly Team"/>
            <person name="Wade C.M."/>
            <person name="Giulotto E."/>
            <person name="Sigurdsson S."/>
            <person name="Zoli M."/>
            <person name="Gnerre S."/>
            <person name="Imsland F."/>
            <person name="Lear T.L."/>
            <person name="Adelson D.L."/>
            <person name="Bailey E."/>
            <person name="Bellone R.R."/>
            <person name="Bloecker H."/>
            <person name="Distl O."/>
            <person name="Edgar R.C."/>
            <person name="Garber M."/>
            <person name="Leeb T."/>
            <person name="Mauceli E."/>
            <person name="MacLeod J.N."/>
            <person name="Penedo M.C.T."/>
            <person name="Raison J.M."/>
            <person name="Sharpe T."/>
            <person name="Vogel J."/>
            <person name="Andersson L."/>
            <person name="Antczak D.F."/>
            <person name="Biagi T."/>
            <person name="Binns M.M."/>
            <person name="Chowdhary B.P."/>
            <person name="Coleman S.J."/>
            <person name="Della Valle G."/>
            <person name="Fryc S."/>
            <person name="Guerin G."/>
            <person name="Hasegawa T."/>
            <person name="Hill E.W."/>
            <person name="Jurka J."/>
            <person name="Kiialainen A."/>
            <person name="Lindgren G."/>
            <person name="Liu J."/>
            <person name="Magnani E."/>
            <person name="Mickelson J.R."/>
            <person name="Murray J."/>
            <person name="Nergadze S.G."/>
            <person name="Onofrio R."/>
            <person name="Pedroni S."/>
            <person name="Piras M.F."/>
            <person name="Raudsepp T."/>
            <person name="Rocchi M."/>
            <person name="Roeed K.H."/>
            <person name="Ryder O.A."/>
            <person name="Searle S."/>
            <person name="Skow L."/>
            <person name="Swinburne J.E."/>
            <person name="Syvaenen A.C."/>
            <person name="Tozaki T."/>
            <person name="Valberg S.J."/>
            <person name="Vaudin M."/>
            <person name="White J.R."/>
            <person name="Zody M.C."/>
            <person name="Lander E.S."/>
            <person name="Lindblad-Toh K."/>
        </authorList>
    </citation>
    <scope>NUCLEOTIDE SEQUENCE [LARGE SCALE GENOMIC DNA]</scope>
    <source>
        <strain evidence="2 3">Thoroughbred</strain>
    </source>
</reference>
<dbReference type="Ensembl" id="ENSECAT00000116988.1">
    <property type="protein sequence ID" value="ENSECAP00000066750.1"/>
    <property type="gene ID" value="ENSECAG00000054561.1"/>
</dbReference>
<dbReference type="RefSeq" id="XP_070113066.1">
    <property type="nucleotide sequence ID" value="XM_070256965.1"/>
</dbReference>
<sequence length="184" mass="21072">MGSYLSSYLGTAEAAQPPPAPDRRSQRPRPAGSQRHWDQCPVNHVHPERWTRTQPRHTSMGLDLSENQKSFRQRWLWNARNPRHVRSPVTVKINPPERRESVSRGPPPEEPPDPCAKETVLRALSQCQKGKKKFDGPLWFEIPDPEERSPSPQPRPSAFQPVRRNGVTPSFVPRPGPLRSNLRH</sequence>
<dbReference type="Ensembl" id="ENSECAT00000133629.1">
    <property type="protein sequence ID" value="ENSECAP00000057733.1"/>
    <property type="gene ID" value="ENSECAG00000054561.1"/>
</dbReference>
<evidence type="ECO:0000256" key="1">
    <source>
        <dbReference type="SAM" id="MobiDB-lite"/>
    </source>
</evidence>
<reference evidence="2" key="2">
    <citation type="submission" date="2025-05" db="UniProtKB">
        <authorList>
            <consortium name="Ensembl"/>
        </authorList>
    </citation>
    <scope>IDENTIFICATION</scope>
    <source>
        <strain evidence="2">Thoroughbred</strain>
    </source>
</reference>
<feature type="region of interest" description="Disordered" evidence="1">
    <location>
        <begin position="1"/>
        <end position="66"/>
    </location>
</feature>
<proteinExistence type="predicted"/>
<dbReference type="RefSeq" id="XP_070113067.1">
    <property type="nucleotide sequence ID" value="XM_070256966.1"/>
</dbReference>
<dbReference type="RefSeq" id="XP_070113063.1">
    <property type="nucleotide sequence ID" value="XM_070256962.1"/>
</dbReference>
<dbReference type="Ensembl" id="ENSECAT00000129073.1">
    <property type="protein sequence ID" value="ENSECAP00000061094.1"/>
    <property type="gene ID" value="ENSECAG00000054561.1"/>
</dbReference>
<dbReference type="Proteomes" id="UP000002281">
    <property type="component" value="Chromosome X"/>
</dbReference>
<dbReference type="AlphaFoldDB" id="A0A9L0R9I0"/>
<dbReference type="Ensembl" id="ENSECAT00000111220.1">
    <property type="protein sequence ID" value="ENSECAP00000060667.1"/>
    <property type="gene ID" value="ENSECAG00000054561.1"/>
</dbReference>
<feature type="region of interest" description="Disordered" evidence="1">
    <location>
        <begin position="128"/>
        <end position="184"/>
    </location>
</feature>
<protein>
    <recommendedName>
        <fullName evidence="4">POM121 transmembrane nucleoporin like 12</fullName>
    </recommendedName>
</protein>
<dbReference type="RefSeq" id="XP_070113070.1">
    <property type="nucleotide sequence ID" value="XM_070256969.1"/>
</dbReference>
<organism evidence="2 3">
    <name type="scientific">Equus caballus</name>
    <name type="common">Horse</name>
    <dbReference type="NCBI Taxonomy" id="9796"/>
    <lineage>
        <taxon>Eukaryota</taxon>
        <taxon>Metazoa</taxon>
        <taxon>Chordata</taxon>
        <taxon>Craniata</taxon>
        <taxon>Vertebrata</taxon>
        <taxon>Euteleostomi</taxon>
        <taxon>Mammalia</taxon>
        <taxon>Eutheria</taxon>
        <taxon>Laurasiatheria</taxon>
        <taxon>Perissodactyla</taxon>
        <taxon>Equidae</taxon>
        <taxon>Equus</taxon>
    </lineage>
</organism>
<dbReference type="Ensembl" id="ENSECAT00000113413.1">
    <property type="protein sequence ID" value="ENSECAP00000058666.1"/>
    <property type="gene ID" value="ENSECAG00000054561.1"/>
</dbReference>
<name>A0A9L0R9I0_HORSE</name>
<dbReference type="GeneID" id="100056154"/>
<feature type="region of interest" description="Disordered" evidence="1">
    <location>
        <begin position="79"/>
        <end position="116"/>
    </location>
</feature>
<evidence type="ECO:0000313" key="2">
    <source>
        <dbReference type="Ensembl" id="ENSECAP00000060667.1"/>
    </source>
</evidence>
<keyword evidence="3" id="KW-1185">Reference proteome</keyword>
<dbReference type="RefSeq" id="XP_070113065.1">
    <property type="nucleotide sequence ID" value="XM_070256964.1"/>
</dbReference>
<dbReference type="Ensembl" id="ENSECAT00000147889.1">
    <property type="protein sequence ID" value="ENSECAP00000085851.1"/>
    <property type="gene ID" value="ENSECAG00000054561.1"/>
</dbReference>
<dbReference type="RefSeq" id="XP_070113068.1">
    <property type="nucleotide sequence ID" value="XM_070256967.1"/>
</dbReference>
<accession>A0A9L0R9I0</accession>
<dbReference type="Ensembl" id="ENSECAT00000081259.1">
    <property type="protein sequence ID" value="ENSECAP00000079312.1"/>
    <property type="gene ID" value="ENSECAG00000054561.1"/>
</dbReference>
<dbReference type="RefSeq" id="XP_070113062.1">
    <property type="nucleotide sequence ID" value="XM_070256961.1"/>
</dbReference>
<dbReference type="RefSeq" id="XP_070113069.1">
    <property type="nucleotide sequence ID" value="XM_070256968.1"/>
</dbReference>
<dbReference type="RefSeq" id="XP_070113064.1">
    <property type="nucleotide sequence ID" value="XM_070256963.1"/>
</dbReference>
<evidence type="ECO:0008006" key="4">
    <source>
        <dbReference type="Google" id="ProtNLM"/>
    </source>
</evidence>
<dbReference type="RefSeq" id="XP_070113071.1">
    <property type="nucleotide sequence ID" value="XM_070256970.1"/>
</dbReference>
<dbReference type="Ensembl" id="ENSECAT00000105888.1">
    <property type="protein sequence ID" value="ENSECAP00000069730.1"/>
    <property type="gene ID" value="ENSECAG00000054561.1"/>
</dbReference>
<dbReference type="GeneTree" id="ENSGT00940000153253"/>